<accession>A0AAV0VZA1</accession>
<keyword evidence="3" id="KW-1185">Reference proteome</keyword>
<dbReference type="EMBL" id="CARXXK010000001">
    <property type="protein sequence ID" value="CAI6348088.1"/>
    <property type="molecule type" value="Genomic_DNA"/>
</dbReference>
<proteinExistence type="predicted"/>
<dbReference type="AlphaFoldDB" id="A0AAV0VZA1"/>
<organism evidence="2 3">
    <name type="scientific">Macrosiphum euphorbiae</name>
    <name type="common">potato aphid</name>
    <dbReference type="NCBI Taxonomy" id="13131"/>
    <lineage>
        <taxon>Eukaryota</taxon>
        <taxon>Metazoa</taxon>
        <taxon>Ecdysozoa</taxon>
        <taxon>Arthropoda</taxon>
        <taxon>Hexapoda</taxon>
        <taxon>Insecta</taxon>
        <taxon>Pterygota</taxon>
        <taxon>Neoptera</taxon>
        <taxon>Paraneoptera</taxon>
        <taxon>Hemiptera</taxon>
        <taxon>Sternorrhyncha</taxon>
        <taxon>Aphidomorpha</taxon>
        <taxon>Aphidoidea</taxon>
        <taxon>Aphididae</taxon>
        <taxon>Macrosiphini</taxon>
        <taxon>Macrosiphum</taxon>
    </lineage>
</organism>
<evidence type="ECO:0000313" key="2">
    <source>
        <dbReference type="EMBL" id="CAI6348088.1"/>
    </source>
</evidence>
<feature type="chain" id="PRO_5043718110" evidence="1">
    <location>
        <begin position="24"/>
        <end position="104"/>
    </location>
</feature>
<reference evidence="2 3" key="1">
    <citation type="submission" date="2023-01" db="EMBL/GenBank/DDBJ databases">
        <authorList>
            <person name="Whitehead M."/>
        </authorList>
    </citation>
    <scope>NUCLEOTIDE SEQUENCE [LARGE SCALE GENOMIC DNA]</scope>
</reference>
<dbReference type="Proteomes" id="UP001160148">
    <property type="component" value="Unassembled WGS sequence"/>
</dbReference>
<keyword evidence="1" id="KW-0732">Signal</keyword>
<gene>
    <name evidence="2" type="ORF">MEUPH1_LOCUS4799</name>
</gene>
<sequence>MSGGGRWVVCVALLLQLTARSECNWLKNFAKPKPQLRLMEGVTEHLHNVMPYEQVQFSSPNVSTAYISTTKFQAAGMGHLYFITNKFIQYILSDQAFPEGMVNL</sequence>
<comment type="caution">
    <text evidence="2">The sequence shown here is derived from an EMBL/GenBank/DDBJ whole genome shotgun (WGS) entry which is preliminary data.</text>
</comment>
<feature type="signal peptide" evidence="1">
    <location>
        <begin position="1"/>
        <end position="23"/>
    </location>
</feature>
<name>A0AAV0VZA1_9HEMI</name>
<protein>
    <submittedName>
        <fullName evidence="2">Uncharacterized protein</fullName>
    </submittedName>
</protein>
<evidence type="ECO:0000313" key="3">
    <source>
        <dbReference type="Proteomes" id="UP001160148"/>
    </source>
</evidence>
<evidence type="ECO:0000256" key="1">
    <source>
        <dbReference type="SAM" id="SignalP"/>
    </source>
</evidence>